<dbReference type="Proteomes" id="UP001250932">
    <property type="component" value="Unassembled WGS sequence"/>
</dbReference>
<feature type="domain" description="Glycosyl transferase family 1" evidence="1">
    <location>
        <begin position="195"/>
        <end position="357"/>
    </location>
</feature>
<dbReference type="EMBL" id="JAQOUE010000001">
    <property type="protein sequence ID" value="MDT7041522.1"/>
    <property type="molecule type" value="Genomic_DNA"/>
</dbReference>
<evidence type="ECO:0000313" key="4">
    <source>
        <dbReference type="Proteomes" id="UP001250932"/>
    </source>
</evidence>
<feature type="domain" description="Glycosyltransferase subfamily 4-like N-terminal" evidence="2">
    <location>
        <begin position="15"/>
        <end position="183"/>
    </location>
</feature>
<dbReference type="PANTHER" id="PTHR12526:SF630">
    <property type="entry name" value="GLYCOSYLTRANSFERASE"/>
    <property type="match status" value="1"/>
</dbReference>
<gene>
    <name evidence="3" type="ORF">PPG34_04120</name>
</gene>
<sequence length="379" mass="42147">MDKKTILYVTWPLGFGGTEKHLKDLVLGLQSKDVTTYILSFTKAFYEKIFPKGTSPIVLSDDSPTVKGFFSYWIRFLRVKPSVIVFVNGQLGLFPWKAYLAARLSGAEQVLAIEHSIGDPLLRNGGLLSWKDKIAKKIGRRKIPGLLTSQTICVSHAVRNRLVDDYGYPRDKTKTIWNGIDLHYYGAITDQGLNLRKGLGIGPEEVILVCVSRLDRKKGIGILLDAINKVKRENVSLSCFLVGDGPAEKDLREKVEALDISKQVHFIGHKDDVRPFLQEADIFVLPSFKEGLPFSLLEAMAFGLPCIATDVGGNREAVIHGENGLIVPPGVVGELAKAIRTLVMDKEQRLKMGQNGKCRVRDNFDINQMLTKFRSLLVG</sequence>
<dbReference type="Pfam" id="PF00534">
    <property type="entry name" value="Glycos_transf_1"/>
    <property type="match status" value="1"/>
</dbReference>
<dbReference type="InterPro" id="IPR028098">
    <property type="entry name" value="Glyco_trans_4-like_N"/>
</dbReference>
<comment type="caution">
    <text evidence="3">The sequence shown here is derived from an EMBL/GenBank/DDBJ whole genome shotgun (WGS) entry which is preliminary data.</text>
</comment>
<dbReference type="Pfam" id="PF13439">
    <property type="entry name" value="Glyco_transf_4"/>
    <property type="match status" value="1"/>
</dbReference>
<evidence type="ECO:0000259" key="1">
    <source>
        <dbReference type="Pfam" id="PF00534"/>
    </source>
</evidence>
<dbReference type="RefSeq" id="WP_313831874.1">
    <property type="nucleotide sequence ID" value="NZ_JAQOUE010000001.1"/>
</dbReference>
<evidence type="ECO:0000259" key="2">
    <source>
        <dbReference type="Pfam" id="PF13439"/>
    </source>
</evidence>
<dbReference type="SUPFAM" id="SSF53756">
    <property type="entry name" value="UDP-Glycosyltransferase/glycogen phosphorylase"/>
    <property type="match status" value="1"/>
</dbReference>
<accession>A0ABU3K550</accession>
<dbReference type="InterPro" id="IPR001296">
    <property type="entry name" value="Glyco_trans_1"/>
</dbReference>
<dbReference type="Gene3D" id="3.40.50.2000">
    <property type="entry name" value="Glycogen Phosphorylase B"/>
    <property type="match status" value="2"/>
</dbReference>
<protein>
    <submittedName>
        <fullName evidence="3">Glycosyltransferase family 4 protein</fullName>
    </submittedName>
</protein>
<keyword evidence="4" id="KW-1185">Reference proteome</keyword>
<proteinExistence type="predicted"/>
<organism evidence="3 4">
    <name type="scientific">Candidatus Nitronereus thalassa</name>
    <dbReference type="NCBI Taxonomy" id="3020898"/>
    <lineage>
        <taxon>Bacteria</taxon>
        <taxon>Pseudomonadati</taxon>
        <taxon>Nitrospirota</taxon>
        <taxon>Nitrospiria</taxon>
        <taxon>Nitrospirales</taxon>
        <taxon>Nitrospiraceae</taxon>
        <taxon>Candidatus Nitronereus</taxon>
    </lineage>
</organism>
<evidence type="ECO:0000313" key="3">
    <source>
        <dbReference type="EMBL" id="MDT7041522.1"/>
    </source>
</evidence>
<name>A0ABU3K550_9BACT</name>
<dbReference type="PANTHER" id="PTHR12526">
    <property type="entry name" value="GLYCOSYLTRANSFERASE"/>
    <property type="match status" value="1"/>
</dbReference>
<reference evidence="3 4" key="1">
    <citation type="journal article" date="2023" name="ISME J.">
        <title>Cultivation and genomic characterization of novel and ubiquitous marine nitrite-oxidizing bacteria from the Nitrospirales.</title>
        <authorList>
            <person name="Mueller A.J."/>
            <person name="Daebeler A."/>
            <person name="Herbold C.W."/>
            <person name="Kirkegaard R.H."/>
            <person name="Daims H."/>
        </authorList>
    </citation>
    <scope>NUCLEOTIDE SEQUENCE [LARGE SCALE GENOMIC DNA]</scope>
    <source>
        <strain evidence="3 4">EB</strain>
    </source>
</reference>
<dbReference type="CDD" id="cd03801">
    <property type="entry name" value="GT4_PimA-like"/>
    <property type="match status" value="1"/>
</dbReference>